<feature type="domain" description="PHP" evidence="9">
    <location>
        <begin position="10"/>
        <end position="195"/>
    </location>
</feature>
<comment type="similarity">
    <text evidence="2 8">Belongs to the PHP hydrolase family. HisK subfamily.</text>
</comment>
<dbReference type="PANTHER" id="PTHR21039:SF0">
    <property type="entry name" value="HISTIDINOL-PHOSPHATASE"/>
    <property type="match status" value="1"/>
</dbReference>
<dbReference type="Pfam" id="PF02811">
    <property type="entry name" value="PHP"/>
    <property type="match status" value="1"/>
</dbReference>
<dbReference type="InterPro" id="IPR010140">
    <property type="entry name" value="Histidinol_P_phosphatase_HisJ"/>
</dbReference>
<evidence type="ECO:0000313" key="11">
    <source>
        <dbReference type="Proteomes" id="UP001055185"/>
    </source>
</evidence>
<protein>
    <recommendedName>
        <fullName evidence="3 8">Histidinol-phosphatase</fullName>
        <shortName evidence="8">HolPase</shortName>
        <ecNumber evidence="3 8">3.1.3.15</ecNumber>
    </recommendedName>
</protein>
<comment type="catalytic activity">
    <reaction evidence="7 8">
        <text>L-histidinol phosphate + H2O = L-histidinol + phosphate</text>
        <dbReference type="Rhea" id="RHEA:14465"/>
        <dbReference type="ChEBI" id="CHEBI:15377"/>
        <dbReference type="ChEBI" id="CHEBI:43474"/>
        <dbReference type="ChEBI" id="CHEBI:57699"/>
        <dbReference type="ChEBI" id="CHEBI:57980"/>
        <dbReference type="EC" id="3.1.3.15"/>
    </reaction>
</comment>
<dbReference type="AlphaFoldDB" id="A0AA37IY66"/>
<evidence type="ECO:0000256" key="1">
    <source>
        <dbReference type="ARBA" id="ARBA00004970"/>
    </source>
</evidence>
<keyword evidence="5 8" id="KW-0378">Hydrolase</keyword>
<name>A0AA37IY66_9FIRM</name>
<evidence type="ECO:0000259" key="9">
    <source>
        <dbReference type="Pfam" id="PF02811"/>
    </source>
</evidence>
<evidence type="ECO:0000256" key="3">
    <source>
        <dbReference type="ARBA" id="ARBA00013085"/>
    </source>
</evidence>
<evidence type="ECO:0000256" key="5">
    <source>
        <dbReference type="ARBA" id="ARBA00022801"/>
    </source>
</evidence>
<dbReference type="CDD" id="cd12110">
    <property type="entry name" value="PHP_HisPPase_Hisj_like"/>
    <property type="match status" value="1"/>
</dbReference>
<accession>A0AA37IY66</accession>
<dbReference type="GO" id="GO:0004401">
    <property type="term" value="F:histidinol-phosphatase activity"/>
    <property type="evidence" value="ECO:0007669"/>
    <property type="project" value="UniProtKB-UniRule"/>
</dbReference>
<dbReference type="GO" id="GO:0005737">
    <property type="term" value="C:cytoplasm"/>
    <property type="evidence" value="ECO:0007669"/>
    <property type="project" value="TreeGrafter"/>
</dbReference>
<dbReference type="SUPFAM" id="SSF89550">
    <property type="entry name" value="PHP domain-like"/>
    <property type="match status" value="1"/>
</dbReference>
<sequence length="267" mass="29899">MASTSILANYHTHTPLCNHAEGSPETYIQTALRCGYQVLGFADHTPWRYKNPDFVSRIRMTPDLLELYVSSLRQLGQKYAGQLHLHIGLEAEYFPDYMGWLLEEKERLGIEYLIFGCHYDRTDEGGLYFGRSAGAGDFKRYTDLAIAGMETGAYCCLAHPDLFLNNYPAFDADARAASRAICEAATQLDIPLEYNMAGPTRRNLAAGRLGYTTPEFWQVAAEYPVKVILGCDAHRPAELNQVAGMARCREKLRQMGLTVLDTLPGLE</sequence>
<keyword evidence="11" id="KW-1185">Reference proteome</keyword>
<dbReference type="EMBL" id="BQKV01000032">
    <property type="protein sequence ID" value="GJN64462.1"/>
    <property type="molecule type" value="Genomic_DNA"/>
</dbReference>
<dbReference type="InterPro" id="IPR004013">
    <property type="entry name" value="PHP_dom"/>
</dbReference>
<dbReference type="Proteomes" id="UP001055185">
    <property type="component" value="Unassembled WGS sequence"/>
</dbReference>
<evidence type="ECO:0000313" key="10">
    <source>
        <dbReference type="EMBL" id="GJN64462.1"/>
    </source>
</evidence>
<dbReference type="RefSeq" id="WP_238316659.1">
    <property type="nucleotide sequence ID" value="NZ_BQKV01000032.1"/>
</dbReference>
<evidence type="ECO:0000256" key="4">
    <source>
        <dbReference type="ARBA" id="ARBA00022605"/>
    </source>
</evidence>
<reference evidence="10" key="1">
    <citation type="journal article" date="2022" name="Int. J. Syst. Evol. Microbiol.">
        <title>Genome-based, phenotypic and chemotaxonomic classification of Faecalibacterium strains: proposal of three novel species Faecalibacterium duncaniae sp. nov., Faecalibacterium hattorii sp. nov. and Faecalibacterium gallinarum sp. nov. .</title>
        <authorList>
            <person name="Sakamoto M."/>
            <person name="Sakurai N."/>
            <person name="Tanno H."/>
            <person name="Iino T."/>
            <person name="Ohkuma M."/>
            <person name="Endo A."/>
        </authorList>
    </citation>
    <scope>NUCLEOTIDE SEQUENCE</scope>
    <source>
        <strain evidence="10">JCM 17207</strain>
    </source>
</reference>
<dbReference type="GO" id="GO:0000105">
    <property type="term" value="P:L-histidine biosynthetic process"/>
    <property type="evidence" value="ECO:0007669"/>
    <property type="project" value="UniProtKB-UniRule"/>
</dbReference>
<keyword evidence="4 8" id="KW-0028">Amino-acid biosynthesis</keyword>
<proteinExistence type="inferred from homology"/>
<dbReference type="InterPro" id="IPR016195">
    <property type="entry name" value="Pol/histidinol_Pase-like"/>
</dbReference>
<dbReference type="PANTHER" id="PTHR21039">
    <property type="entry name" value="HISTIDINOL PHOSPHATASE-RELATED"/>
    <property type="match status" value="1"/>
</dbReference>
<evidence type="ECO:0000256" key="6">
    <source>
        <dbReference type="ARBA" id="ARBA00023102"/>
    </source>
</evidence>
<comment type="caution">
    <text evidence="10">The sequence shown here is derived from an EMBL/GenBank/DDBJ whole genome shotgun (WGS) entry which is preliminary data.</text>
</comment>
<keyword evidence="6 8" id="KW-0368">Histidine biosynthesis</keyword>
<dbReference type="Gene3D" id="3.20.20.140">
    <property type="entry name" value="Metal-dependent hydrolases"/>
    <property type="match status" value="1"/>
</dbReference>
<organism evidence="10 11">
    <name type="scientific">Faecalibacterium gallinarum</name>
    <dbReference type="NCBI Taxonomy" id="2903556"/>
    <lineage>
        <taxon>Bacteria</taxon>
        <taxon>Bacillati</taxon>
        <taxon>Bacillota</taxon>
        <taxon>Clostridia</taxon>
        <taxon>Eubacteriales</taxon>
        <taxon>Oscillospiraceae</taxon>
        <taxon>Faecalibacterium</taxon>
    </lineage>
</organism>
<dbReference type="EC" id="3.1.3.15" evidence="3 8"/>
<evidence type="ECO:0000256" key="8">
    <source>
        <dbReference type="RuleBase" id="RU366003"/>
    </source>
</evidence>
<gene>
    <name evidence="10" type="ORF">JCM17207_10870</name>
</gene>
<comment type="pathway">
    <text evidence="1 8">Amino-acid biosynthesis; L-histidine biosynthesis; L-histidine from 5-phospho-alpha-D-ribose 1-diphosphate: step 8/9.</text>
</comment>
<evidence type="ECO:0000256" key="7">
    <source>
        <dbReference type="ARBA" id="ARBA00049158"/>
    </source>
</evidence>
<evidence type="ECO:0000256" key="2">
    <source>
        <dbReference type="ARBA" id="ARBA00009152"/>
    </source>
</evidence>